<protein>
    <submittedName>
        <fullName evidence="1">SIR2-like domain-containing protein</fullName>
    </submittedName>
</protein>
<dbReference type="EMBL" id="NQJD01000011">
    <property type="protein sequence ID" value="TAA75114.1"/>
    <property type="molecule type" value="Genomic_DNA"/>
</dbReference>
<accession>A0A521G271</accession>
<dbReference type="Pfam" id="PF13289">
    <property type="entry name" value="SIR2_2"/>
    <property type="match status" value="1"/>
</dbReference>
<name>A0A521G271_9BACT</name>
<keyword evidence="2" id="KW-1185">Reference proteome</keyword>
<sequence length="455" mass="51787">MPYSDYIKQRTEAITNCLAELGCQPIIFAGAGLSRRYINGPSWIELLEAIVKFNPRIKDSIAFLYQKHSNLLDVGEQLVSDFHAWAWSEGKEHFDSALFSPSVHPDEFIKFFTAKYIGDITPPDLSAITKQELKKEIEQLQRIHPHSIITTNYDTLCETIYPKYTRIVGQKIIRAPGISVGEIFKIHGCVSDYKEIVLTKSDYENWTNKKKYLSAKLLTYFLEHPVLIIGYGAQDPNVLAILKDIDEILACPGSLVSNIFYLIYDDKLSHSSKPSDDLLLNLGNGSSMRVNALYAKDFLWVYKAFEANSSLDNVNPKTLRALMARTYELVRHDIPKMEIQVDFATLEQVVASDSILPKLLGITGLNNPDMFNATYPYTLTVVAKKLGYEIWHHAKELVRQIKKEKGIDINESDNKYHIKVKSGASEKSAVHKYSEAFVDLLRKVQQQLPYEIEKI</sequence>
<evidence type="ECO:0000313" key="2">
    <source>
        <dbReference type="Proteomes" id="UP000316238"/>
    </source>
</evidence>
<organism evidence="1 2">
    <name type="scientific">Candidatus Electronema aureum</name>
    <dbReference type="NCBI Taxonomy" id="2005002"/>
    <lineage>
        <taxon>Bacteria</taxon>
        <taxon>Pseudomonadati</taxon>
        <taxon>Thermodesulfobacteriota</taxon>
        <taxon>Desulfobulbia</taxon>
        <taxon>Desulfobulbales</taxon>
        <taxon>Desulfobulbaceae</taxon>
        <taxon>Candidatus Electronema</taxon>
    </lineage>
</organism>
<reference evidence="1" key="1">
    <citation type="submission" date="2017-07" db="EMBL/GenBank/DDBJ databases">
        <title>The cable genome - Insights into the physiology and evolution of filamentous bacteria capable of sulfide oxidation via long distance electron transfer.</title>
        <authorList>
            <person name="Thorup C."/>
            <person name="Bjerg J.T."/>
            <person name="Schreiber L."/>
            <person name="Nielsen L.P."/>
            <person name="Kjeldsen K.U."/>
            <person name="Boesen T."/>
            <person name="Boggild A."/>
            <person name="Meysman F."/>
            <person name="Geelhoed J."/>
            <person name="Schramm A."/>
        </authorList>
    </citation>
    <scope>NUCLEOTIDE SEQUENCE [LARGE SCALE GENOMIC DNA]</scope>
    <source>
        <strain evidence="1">GS</strain>
    </source>
</reference>
<comment type="caution">
    <text evidence="1">The sequence shown here is derived from an EMBL/GenBank/DDBJ whole genome shotgun (WGS) entry which is preliminary data.</text>
</comment>
<proteinExistence type="predicted"/>
<dbReference type="AlphaFoldDB" id="A0A521G271"/>
<evidence type="ECO:0000313" key="1">
    <source>
        <dbReference type="EMBL" id="TAA75114.1"/>
    </source>
</evidence>
<gene>
    <name evidence="1" type="ORF">CDV28_11140</name>
</gene>
<dbReference type="Proteomes" id="UP000316238">
    <property type="component" value="Unassembled WGS sequence"/>
</dbReference>